<dbReference type="Proteomes" id="UP000094527">
    <property type="component" value="Unassembled WGS sequence"/>
</dbReference>
<gene>
    <name evidence="2" type="ORF">Ocin01_12252</name>
</gene>
<proteinExistence type="predicted"/>
<feature type="domain" description="ELMO" evidence="1">
    <location>
        <begin position="85"/>
        <end position="258"/>
    </location>
</feature>
<dbReference type="OMA" id="WMKWILR"/>
<dbReference type="AlphaFoldDB" id="A0A1D2MN67"/>
<name>A0A1D2MN67_ORCCI</name>
<evidence type="ECO:0000259" key="1">
    <source>
        <dbReference type="PROSITE" id="PS51335"/>
    </source>
</evidence>
<dbReference type="InterPro" id="IPR006816">
    <property type="entry name" value="ELMO_dom"/>
</dbReference>
<dbReference type="PANTHER" id="PTHR12771">
    <property type="entry name" value="ENGULFMENT AND CELL MOTILITY"/>
    <property type="match status" value="1"/>
</dbReference>
<dbReference type="PANTHER" id="PTHR12771:SF51">
    <property type="entry name" value="LD01482P"/>
    <property type="match status" value="1"/>
</dbReference>
<evidence type="ECO:0000313" key="2">
    <source>
        <dbReference type="EMBL" id="ODM94433.1"/>
    </source>
</evidence>
<accession>A0A1D2MN67</accession>
<dbReference type="InterPro" id="IPR050868">
    <property type="entry name" value="ELMO_domain-containing"/>
</dbReference>
<sequence>MANYLAQGESVVEASLRSSRSEVVAQALKNLTLKVEIGYFDTRNLKRVEIRPKLADCLEMMYSFEDLRMKLENTRAIRYDLENNTHETKLLEIWKNFMHPEELSGRKSRQWQYLGFQGNDPSTDFRASGELGLNFILYFSRTYQERAKQVLGVSNHPMYSFPLAILMIQIVETGFSLFRHGQAKTHFYNRHSTILSLDEGAKAVDFITRAQGLVGIFYDFCCVLLIEFSRFWLSKKPKNIMAFPPIYEEFVNVINERLKDDDTVFLMDIQNI</sequence>
<protein>
    <submittedName>
        <fullName evidence="2">ELMO domain-containing protein 2</fullName>
    </submittedName>
</protein>
<dbReference type="PROSITE" id="PS51335">
    <property type="entry name" value="ELMO"/>
    <property type="match status" value="1"/>
</dbReference>
<dbReference type="GO" id="GO:0005096">
    <property type="term" value="F:GTPase activator activity"/>
    <property type="evidence" value="ECO:0007669"/>
    <property type="project" value="TreeGrafter"/>
</dbReference>
<organism evidence="2 3">
    <name type="scientific">Orchesella cincta</name>
    <name type="common">Springtail</name>
    <name type="synonym">Podura cincta</name>
    <dbReference type="NCBI Taxonomy" id="48709"/>
    <lineage>
        <taxon>Eukaryota</taxon>
        <taxon>Metazoa</taxon>
        <taxon>Ecdysozoa</taxon>
        <taxon>Arthropoda</taxon>
        <taxon>Hexapoda</taxon>
        <taxon>Collembola</taxon>
        <taxon>Entomobryomorpha</taxon>
        <taxon>Entomobryoidea</taxon>
        <taxon>Orchesellidae</taxon>
        <taxon>Orchesellinae</taxon>
        <taxon>Orchesella</taxon>
    </lineage>
</organism>
<reference evidence="2 3" key="1">
    <citation type="journal article" date="2016" name="Genome Biol. Evol.">
        <title>Gene Family Evolution Reflects Adaptation to Soil Environmental Stressors in the Genome of the Collembolan Orchesella cincta.</title>
        <authorList>
            <person name="Faddeeva-Vakhrusheva A."/>
            <person name="Derks M.F."/>
            <person name="Anvar S.Y."/>
            <person name="Agamennone V."/>
            <person name="Suring W."/>
            <person name="Smit S."/>
            <person name="van Straalen N.M."/>
            <person name="Roelofs D."/>
        </authorList>
    </citation>
    <scope>NUCLEOTIDE SEQUENCE [LARGE SCALE GENOMIC DNA]</scope>
    <source>
        <tissue evidence="2">Mixed pool</tissue>
    </source>
</reference>
<evidence type="ECO:0000313" key="3">
    <source>
        <dbReference type="Proteomes" id="UP000094527"/>
    </source>
</evidence>
<dbReference type="Pfam" id="PF04727">
    <property type="entry name" value="ELMO_CED12"/>
    <property type="match status" value="1"/>
</dbReference>
<dbReference type="EMBL" id="LJIJ01000806">
    <property type="protein sequence ID" value="ODM94433.1"/>
    <property type="molecule type" value="Genomic_DNA"/>
</dbReference>
<keyword evidence="3" id="KW-1185">Reference proteome</keyword>
<dbReference type="OrthoDB" id="67155at2759"/>
<comment type="caution">
    <text evidence="2">The sequence shown here is derived from an EMBL/GenBank/DDBJ whole genome shotgun (WGS) entry which is preliminary data.</text>
</comment>